<feature type="domain" description="Bifunctional inhibitor/plant lipid transfer protein/seed storage helical" evidence="5">
    <location>
        <begin position="21"/>
        <end position="74"/>
    </location>
</feature>
<reference evidence="7" key="2">
    <citation type="submission" date="2025-08" db="UniProtKB">
        <authorList>
            <consortium name="RefSeq"/>
        </authorList>
    </citation>
    <scope>IDENTIFICATION</scope>
    <source>
        <tissue evidence="7">Leaf</tissue>
    </source>
</reference>
<dbReference type="GeneID" id="109705908"/>
<dbReference type="Pfam" id="PF14368">
    <property type="entry name" value="LTP_2"/>
    <property type="match status" value="1"/>
</dbReference>
<reference evidence="6" key="1">
    <citation type="journal article" date="2015" name="Nat. Genet.">
        <title>The pineapple genome and the evolution of CAM photosynthesis.</title>
        <authorList>
            <person name="Ming R."/>
            <person name="VanBuren R."/>
            <person name="Wai C.M."/>
            <person name="Tang H."/>
            <person name="Schatz M.C."/>
            <person name="Bowers J.E."/>
            <person name="Lyons E."/>
            <person name="Wang M.L."/>
            <person name="Chen J."/>
            <person name="Biggers E."/>
            <person name="Zhang J."/>
            <person name="Huang L."/>
            <person name="Zhang L."/>
            <person name="Miao W."/>
            <person name="Zhang J."/>
            <person name="Ye Z."/>
            <person name="Miao C."/>
            <person name="Lin Z."/>
            <person name="Wang H."/>
            <person name="Zhou H."/>
            <person name="Yim W.C."/>
            <person name="Priest H.D."/>
            <person name="Zheng C."/>
            <person name="Woodhouse M."/>
            <person name="Edger P.P."/>
            <person name="Guyot R."/>
            <person name="Guo H.B."/>
            <person name="Guo H."/>
            <person name="Zheng G."/>
            <person name="Singh R."/>
            <person name="Sharma A."/>
            <person name="Min X."/>
            <person name="Zheng Y."/>
            <person name="Lee H."/>
            <person name="Gurtowski J."/>
            <person name="Sedlazeck F.J."/>
            <person name="Harkess A."/>
            <person name="McKain M.R."/>
            <person name="Liao Z."/>
            <person name="Fang J."/>
            <person name="Liu J."/>
            <person name="Zhang X."/>
            <person name="Zhang Q."/>
            <person name="Hu W."/>
            <person name="Qin Y."/>
            <person name="Wang K."/>
            <person name="Chen L.Y."/>
            <person name="Shirley N."/>
            <person name="Lin Y.R."/>
            <person name="Liu L.Y."/>
            <person name="Hernandez A.G."/>
            <person name="Wright C.L."/>
            <person name="Bulone V."/>
            <person name="Tuskan G.A."/>
            <person name="Heath K."/>
            <person name="Zee F."/>
            <person name="Moore P.H."/>
            <person name="Sunkar R."/>
            <person name="Leebens-Mack J.H."/>
            <person name="Mockler T."/>
            <person name="Bennetzen J.L."/>
            <person name="Freeling M."/>
            <person name="Sankoff D."/>
            <person name="Paterson A.H."/>
            <person name="Zhu X."/>
            <person name="Yang X."/>
            <person name="Smith J.A."/>
            <person name="Cushman J.C."/>
            <person name="Paull R.E."/>
            <person name="Yu Q."/>
        </authorList>
    </citation>
    <scope>NUCLEOTIDE SEQUENCE [LARGE SCALE GENOMIC DNA]</scope>
    <source>
        <strain evidence="6">cv. F153</strain>
    </source>
</reference>
<evidence type="ECO:0000256" key="3">
    <source>
        <dbReference type="ARBA" id="ARBA00023157"/>
    </source>
</evidence>
<dbReference type="InterPro" id="IPR043325">
    <property type="entry name" value="LTSS"/>
</dbReference>
<evidence type="ECO:0000256" key="4">
    <source>
        <dbReference type="ARBA" id="ARBA00023180"/>
    </source>
</evidence>
<name>A0A6P5EG57_ANACO</name>
<dbReference type="RefSeq" id="XP_020082282.1">
    <property type="nucleotide sequence ID" value="XM_020226693.1"/>
</dbReference>
<dbReference type="InterPro" id="IPR036312">
    <property type="entry name" value="Bifun_inhib/LTP/seed_sf"/>
</dbReference>
<accession>A0A6P5EG57</accession>
<keyword evidence="6" id="KW-1185">Reference proteome</keyword>
<evidence type="ECO:0000313" key="6">
    <source>
        <dbReference type="Proteomes" id="UP000515123"/>
    </source>
</evidence>
<evidence type="ECO:0000256" key="1">
    <source>
        <dbReference type="ARBA" id="ARBA00009748"/>
    </source>
</evidence>
<evidence type="ECO:0000313" key="7">
    <source>
        <dbReference type="RefSeq" id="XP_020082282.1"/>
    </source>
</evidence>
<dbReference type="SUPFAM" id="SSF47699">
    <property type="entry name" value="Bifunctional inhibitor/lipid-transfer protein/seed storage 2S albumin"/>
    <property type="match status" value="1"/>
</dbReference>
<keyword evidence="3" id="KW-1015">Disulfide bond</keyword>
<dbReference type="CDD" id="cd00010">
    <property type="entry name" value="AAI_LTSS"/>
    <property type="match status" value="1"/>
</dbReference>
<dbReference type="PANTHER" id="PTHR33044">
    <property type="entry name" value="BIFUNCTIONAL INHIBITOR/LIPID-TRANSFER PROTEIN/SEED STORAGE 2S ALBUMIN SUPERFAMILY PROTEIN-RELATED"/>
    <property type="match status" value="1"/>
</dbReference>
<sequence>MIVRAHCLGSANAWSLWRTRRTGPNRGCCSGLSHVLNRSVTCLCKAIREGAKLGVPVNVTKAFALPSLCGFSHTQIRSIAGESEDRFGVNERKEVIGLERSVGNQRSCDEKELDVDNGGKGNVEMGIRLPDVGSAIKMRME</sequence>
<keyword evidence="4" id="KW-0325">Glycoprotein</keyword>
<dbReference type="OrthoDB" id="659547at2759"/>
<organism evidence="6 7">
    <name type="scientific">Ananas comosus</name>
    <name type="common">Pineapple</name>
    <name type="synonym">Ananas ananas</name>
    <dbReference type="NCBI Taxonomy" id="4615"/>
    <lineage>
        <taxon>Eukaryota</taxon>
        <taxon>Viridiplantae</taxon>
        <taxon>Streptophyta</taxon>
        <taxon>Embryophyta</taxon>
        <taxon>Tracheophyta</taxon>
        <taxon>Spermatophyta</taxon>
        <taxon>Magnoliopsida</taxon>
        <taxon>Liliopsida</taxon>
        <taxon>Poales</taxon>
        <taxon>Bromeliaceae</taxon>
        <taxon>Bromelioideae</taxon>
        <taxon>Ananas</taxon>
    </lineage>
</organism>
<protein>
    <submittedName>
        <fullName evidence="7">Uncharacterized protein LOC109705908</fullName>
    </submittedName>
</protein>
<dbReference type="Proteomes" id="UP000515123">
    <property type="component" value="Unplaced"/>
</dbReference>
<evidence type="ECO:0000256" key="2">
    <source>
        <dbReference type="ARBA" id="ARBA00022729"/>
    </source>
</evidence>
<dbReference type="AlphaFoldDB" id="A0A6P5EG57"/>
<keyword evidence="2" id="KW-0732">Signal</keyword>
<proteinExistence type="inferred from homology"/>
<comment type="similarity">
    <text evidence="1">Belongs to the plant LTP family.</text>
</comment>
<gene>
    <name evidence="7" type="primary">LOC109705908</name>
</gene>
<dbReference type="Gene3D" id="1.10.110.10">
    <property type="entry name" value="Plant lipid-transfer and hydrophobic proteins"/>
    <property type="match status" value="1"/>
</dbReference>
<dbReference type="InterPro" id="IPR016140">
    <property type="entry name" value="Bifunc_inhib/LTP/seed_store"/>
</dbReference>
<evidence type="ECO:0000259" key="5">
    <source>
        <dbReference type="Pfam" id="PF14368"/>
    </source>
</evidence>